<evidence type="ECO:0000256" key="1">
    <source>
        <dbReference type="ARBA" id="ARBA00023125"/>
    </source>
</evidence>
<evidence type="ECO:0000313" key="4">
    <source>
        <dbReference type="EMBL" id="MBB5133527.1"/>
    </source>
</evidence>
<dbReference type="Proteomes" id="UP000578449">
    <property type="component" value="Unassembled WGS sequence"/>
</dbReference>
<dbReference type="AlphaFoldDB" id="A0A840P8J1"/>
<feature type="DNA-binding region" description="H-T-H motif" evidence="2">
    <location>
        <begin position="39"/>
        <end position="58"/>
    </location>
</feature>
<protein>
    <submittedName>
        <fullName evidence="4">AcrR family transcriptional regulator</fullName>
    </submittedName>
</protein>
<dbReference type="PANTHER" id="PTHR30055">
    <property type="entry name" value="HTH-TYPE TRANSCRIPTIONAL REGULATOR RUTR"/>
    <property type="match status" value="1"/>
</dbReference>
<comment type="caution">
    <text evidence="4">The sequence shown here is derived from an EMBL/GenBank/DDBJ whole genome shotgun (WGS) entry which is preliminary data.</text>
</comment>
<dbReference type="Pfam" id="PF17929">
    <property type="entry name" value="TetR_C_34"/>
    <property type="match status" value="1"/>
</dbReference>
<dbReference type="GO" id="GO:0000976">
    <property type="term" value="F:transcription cis-regulatory region binding"/>
    <property type="evidence" value="ECO:0007669"/>
    <property type="project" value="TreeGrafter"/>
</dbReference>
<dbReference type="EMBL" id="JACHGN010000006">
    <property type="protein sequence ID" value="MBB5133527.1"/>
    <property type="molecule type" value="Genomic_DNA"/>
</dbReference>
<accession>A0A840P8J1</accession>
<dbReference type="Gene3D" id="1.10.357.10">
    <property type="entry name" value="Tetracycline Repressor, domain 2"/>
    <property type="match status" value="1"/>
</dbReference>
<dbReference type="InterPro" id="IPR009057">
    <property type="entry name" value="Homeodomain-like_sf"/>
</dbReference>
<evidence type="ECO:0000313" key="5">
    <source>
        <dbReference type="Proteomes" id="UP000578449"/>
    </source>
</evidence>
<keyword evidence="1 2" id="KW-0238">DNA-binding</keyword>
<organism evidence="4 5">
    <name type="scientific">Thermocatellispora tengchongensis</name>
    <dbReference type="NCBI Taxonomy" id="1073253"/>
    <lineage>
        <taxon>Bacteria</taxon>
        <taxon>Bacillati</taxon>
        <taxon>Actinomycetota</taxon>
        <taxon>Actinomycetes</taxon>
        <taxon>Streptosporangiales</taxon>
        <taxon>Streptosporangiaceae</taxon>
        <taxon>Thermocatellispora</taxon>
    </lineage>
</organism>
<dbReference type="Pfam" id="PF00440">
    <property type="entry name" value="TetR_N"/>
    <property type="match status" value="1"/>
</dbReference>
<dbReference type="InterPro" id="IPR050109">
    <property type="entry name" value="HTH-type_TetR-like_transc_reg"/>
</dbReference>
<sequence>MSEAAFLRARRPEHKQQRREAILAAARELALRSGVREVSLGGVAAAVGLAKSNLARYFATREEIYLELAAQEWHDWERAVLDRLAPSSGPGAVVDVLADTLAERPLFCDLLSHSSTQLEHNVTVEAARAFKLTAIGVTARLGRAVARVCPHFTEDEARELVGSAAALASLLYPAANPPPVLAELYASDPEIAVACLPFVPTIKRMLMALAAGLPTLR</sequence>
<dbReference type="PRINTS" id="PR00455">
    <property type="entry name" value="HTHTETR"/>
</dbReference>
<keyword evidence="5" id="KW-1185">Reference proteome</keyword>
<dbReference type="PROSITE" id="PS50977">
    <property type="entry name" value="HTH_TETR_2"/>
    <property type="match status" value="1"/>
</dbReference>
<dbReference type="GO" id="GO:0003700">
    <property type="term" value="F:DNA-binding transcription factor activity"/>
    <property type="evidence" value="ECO:0007669"/>
    <property type="project" value="TreeGrafter"/>
</dbReference>
<dbReference type="RefSeq" id="WP_185050481.1">
    <property type="nucleotide sequence ID" value="NZ_BAABIX010000001.1"/>
</dbReference>
<gene>
    <name evidence="4" type="ORF">HNP84_003253</name>
</gene>
<dbReference type="InterPro" id="IPR041483">
    <property type="entry name" value="TetR_C_34"/>
</dbReference>
<dbReference type="SUPFAM" id="SSF46689">
    <property type="entry name" value="Homeodomain-like"/>
    <property type="match status" value="1"/>
</dbReference>
<reference evidence="4 5" key="1">
    <citation type="submission" date="2020-08" db="EMBL/GenBank/DDBJ databases">
        <title>Genomic Encyclopedia of Type Strains, Phase IV (KMG-IV): sequencing the most valuable type-strain genomes for metagenomic binning, comparative biology and taxonomic classification.</title>
        <authorList>
            <person name="Goeker M."/>
        </authorList>
    </citation>
    <scope>NUCLEOTIDE SEQUENCE [LARGE SCALE GENOMIC DNA]</scope>
    <source>
        <strain evidence="4 5">DSM 45615</strain>
    </source>
</reference>
<dbReference type="InterPro" id="IPR001647">
    <property type="entry name" value="HTH_TetR"/>
</dbReference>
<name>A0A840P8J1_9ACTN</name>
<evidence type="ECO:0000256" key="2">
    <source>
        <dbReference type="PROSITE-ProRule" id="PRU00335"/>
    </source>
</evidence>
<evidence type="ECO:0000259" key="3">
    <source>
        <dbReference type="PROSITE" id="PS50977"/>
    </source>
</evidence>
<proteinExistence type="predicted"/>
<dbReference type="PANTHER" id="PTHR30055:SF178">
    <property type="entry name" value="POSSIBLE TRANSCRIPTIONAL REGULATORY PROTEIN"/>
    <property type="match status" value="1"/>
</dbReference>
<feature type="domain" description="HTH tetR-type" evidence="3">
    <location>
        <begin position="16"/>
        <end position="76"/>
    </location>
</feature>